<dbReference type="EMBL" id="MPVP01000002">
    <property type="protein sequence ID" value="OMD40573.1"/>
    <property type="molecule type" value="Genomic_DNA"/>
</dbReference>
<organism evidence="1 2">
    <name type="scientific">Paenibacillus odorifer</name>
    <dbReference type="NCBI Taxonomy" id="189426"/>
    <lineage>
        <taxon>Bacteria</taxon>
        <taxon>Bacillati</taxon>
        <taxon>Bacillota</taxon>
        <taxon>Bacilli</taxon>
        <taxon>Bacillales</taxon>
        <taxon>Paenibacillaceae</taxon>
        <taxon>Paenibacillus</taxon>
    </lineage>
</organism>
<sequence length="65" mass="7259">MAQQIDIAEYESAAPRLDCEDDDALLNSSPSKLTLINWDNKEAIGCDLNTGVCSRIEEEQKENED</sequence>
<name>A0ABX3GYF0_9BACL</name>
<reference evidence="1 2" key="1">
    <citation type="submission" date="2016-11" db="EMBL/GenBank/DDBJ databases">
        <title>Paenibacillus species isolates.</title>
        <authorList>
            <person name="Beno S.M."/>
        </authorList>
    </citation>
    <scope>NUCLEOTIDE SEQUENCE [LARGE SCALE GENOMIC DNA]</scope>
    <source>
        <strain evidence="1 2">FSL H7-0433</strain>
    </source>
</reference>
<evidence type="ECO:0008006" key="3">
    <source>
        <dbReference type="Google" id="ProtNLM"/>
    </source>
</evidence>
<dbReference type="RefSeq" id="WP_076217627.1">
    <property type="nucleotide sequence ID" value="NZ_MPVP01000002.1"/>
</dbReference>
<keyword evidence="2" id="KW-1185">Reference proteome</keyword>
<evidence type="ECO:0000313" key="1">
    <source>
        <dbReference type="EMBL" id="OMD40573.1"/>
    </source>
</evidence>
<proteinExistence type="predicted"/>
<comment type="caution">
    <text evidence="1">The sequence shown here is derived from an EMBL/GenBank/DDBJ whole genome shotgun (WGS) entry which is preliminary data.</text>
</comment>
<dbReference type="Proteomes" id="UP000187158">
    <property type="component" value="Unassembled WGS sequence"/>
</dbReference>
<evidence type="ECO:0000313" key="2">
    <source>
        <dbReference type="Proteomes" id="UP000187158"/>
    </source>
</evidence>
<accession>A0ABX3GYF0</accession>
<gene>
    <name evidence="1" type="ORF">BSO21_00835</name>
</gene>
<protein>
    <recommendedName>
        <fullName evidence="3">Lantibiotic lacticin</fullName>
    </recommendedName>
</protein>